<feature type="region of interest" description="Disordered" evidence="1">
    <location>
        <begin position="288"/>
        <end position="307"/>
    </location>
</feature>
<feature type="transmembrane region" description="Helical" evidence="2">
    <location>
        <begin position="123"/>
        <end position="141"/>
    </location>
</feature>
<feature type="transmembrane region" description="Helical" evidence="2">
    <location>
        <begin position="92"/>
        <end position="111"/>
    </location>
</feature>
<keyword evidence="2" id="KW-1133">Transmembrane helix</keyword>
<evidence type="ECO:0000256" key="1">
    <source>
        <dbReference type="SAM" id="MobiDB-lite"/>
    </source>
</evidence>
<name>A0A4P9XHP5_9FUNG</name>
<protein>
    <submittedName>
        <fullName evidence="3">Uncharacterized protein</fullName>
    </submittedName>
</protein>
<keyword evidence="4" id="KW-1185">Reference proteome</keyword>
<dbReference type="EMBL" id="KZ993249">
    <property type="protein sequence ID" value="RKP05136.1"/>
    <property type="molecule type" value="Genomic_DNA"/>
</dbReference>
<sequence>MSSPVLTSAQILSQPWEQNATRYMGIALHPLGELNAYEYIKQMEQTATDMSPYYLGFFFEATLAFTVCGVYVRNAFVSISLLRERPTAIPGWCSLFEALSGITWCSLHGSFLLGGVSCRSVQWYSRFGAALSNMCIVVVLLQKAYLAQKRQRWLLITPFVMSFTVLPIAGFGITWPALVVGKYGCIAALPSYFPWLLLASEMPFILVCSYLFSSVAYRQYRNFGSKAWEHLARDSIQIMCYLILTNTLCLMGVGFKILGPYSGIFYTVRCFLNSTLFVQHIQPLRKKRGYNRPRAHSSSVNRPLFGK</sequence>
<organism evidence="3 4">
    <name type="scientific">Thamnocephalis sphaerospora</name>
    <dbReference type="NCBI Taxonomy" id="78915"/>
    <lineage>
        <taxon>Eukaryota</taxon>
        <taxon>Fungi</taxon>
        <taxon>Fungi incertae sedis</taxon>
        <taxon>Zoopagomycota</taxon>
        <taxon>Zoopagomycotina</taxon>
        <taxon>Zoopagomycetes</taxon>
        <taxon>Zoopagales</taxon>
        <taxon>Sigmoideomycetaceae</taxon>
        <taxon>Thamnocephalis</taxon>
    </lineage>
</organism>
<keyword evidence="2" id="KW-0812">Transmembrane</keyword>
<accession>A0A4P9XHP5</accession>
<evidence type="ECO:0000313" key="4">
    <source>
        <dbReference type="Proteomes" id="UP000271241"/>
    </source>
</evidence>
<dbReference type="AlphaFoldDB" id="A0A4P9XHP5"/>
<feature type="transmembrane region" description="Helical" evidence="2">
    <location>
        <begin position="53"/>
        <end position="72"/>
    </location>
</feature>
<feature type="transmembrane region" description="Helical" evidence="2">
    <location>
        <begin position="238"/>
        <end position="258"/>
    </location>
</feature>
<feature type="transmembrane region" description="Helical" evidence="2">
    <location>
        <begin position="153"/>
        <end position="175"/>
    </location>
</feature>
<feature type="transmembrane region" description="Helical" evidence="2">
    <location>
        <begin position="195"/>
        <end position="217"/>
    </location>
</feature>
<evidence type="ECO:0000313" key="3">
    <source>
        <dbReference type="EMBL" id="RKP05136.1"/>
    </source>
</evidence>
<gene>
    <name evidence="3" type="ORF">THASP1DRAFT_33024</name>
</gene>
<reference evidence="4" key="1">
    <citation type="journal article" date="2018" name="Nat. Microbiol.">
        <title>Leveraging single-cell genomics to expand the fungal tree of life.</title>
        <authorList>
            <person name="Ahrendt S.R."/>
            <person name="Quandt C.A."/>
            <person name="Ciobanu D."/>
            <person name="Clum A."/>
            <person name="Salamov A."/>
            <person name="Andreopoulos B."/>
            <person name="Cheng J.F."/>
            <person name="Woyke T."/>
            <person name="Pelin A."/>
            <person name="Henrissat B."/>
            <person name="Reynolds N.K."/>
            <person name="Benny G.L."/>
            <person name="Smith M.E."/>
            <person name="James T.Y."/>
            <person name="Grigoriev I.V."/>
        </authorList>
    </citation>
    <scope>NUCLEOTIDE SEQUENCE [LARGE SCALE GENOMIC DNA]</scope>
    <source>
        <strain evidence="4">RSA 1356</strain>
    </source>
</reference>
<keyword evidence="2" id="KW-0472">Membrane</keyword>
<dbReference type="Proteomes" id="UP000271241">
    <property type="component" value="Unassembled WGS sequence"/>
</dbReference>
<proteinExistence type="predicted"/>
<evidence type="ECO:0000256" key="2">
    <source>
        <dbReference type="SAM" id="Phobius"/>
    </source>
</evidence>